<accession>A0A4Y7RUK7</accession>
<protein>
    <recommendedName>
        <fullName evidence="3">Selenium-dependent hydroxylase accessory protein YqeC</fullName>
    </recommendedName>
</protein>
<dbReference type="AlphaFoldDB" id="A0A4Y7RUK7"/>
<dbReference type="EMBL" id="QFFZ01000007">
    <property type="protein sequence ID" value="TEB12419.1"/>
    <property type="molecule type" value="Genomic_DNA"/>
</dbReference>
<gene>
    <name evidence="1" type="ORF">Pmgp_01036</name>
</gene>
<reference evidence="1 2" key="1">
    <citation type="journal article" date="2018" name="Environ. Microbiol.">
        <title>Novel energy conservation strategies and behaviour of Pelotomaculum schinkii driving syntrophic propionate catabolism.</title>
        <authorList>
            <person name="Hidalgo-Ahumada C.A.P."/>
            <person name="Nobu M.K."/>
            <person name="Narihiro T."/>
            <person name="Tamaki H."/>
            <person name="Liu W.T."/>
            <person name="Kamagata Y."/>
            <person name="Stams A.J.M."/>
            <person name="Imachi H."/>
            <person name="Sousa D.Z."/>
        </authorList>
    </citation>
    <scope>NUCLEOTIDE SEQUENCE [LARGE SCALE GENOMIC DNA]</scope>
    <source>
        <strain evidence="1 2">MGP</strain>
    </source>
</reference>
<evidence type="ECO:0000313" key="2">
    <source>
        <dbReference type="Proteomes" id="UP000297597"/>
    </source>
</evidence>
<keyword evidence="2" id="KW-1185">Reference proteome</keyword>
<dbReference type="RefSeq" id="WP_192902791.1">
    <property type="nucleotide sequence ID" value="NZ_QFFZ01000007.1"/>
</dbReference>
<evidence type="ECO:0008006" key="3">
    <source>
        <dbReference type="Google" id="ProtNLM"/>
    </source>
</evidence>
<dbReference type="Proteomes" id="UP000297597">
    <property type="component" value="Unassembled WGS sequence"/>
</dbReference>
<sequence>MRIIDALCLKEREIISIVGGGGKTSLMFRLAKEISVQYNVIITTTTKIFMPSPEEFPLVLLGEGEAAEHNLACYLRSGLKPVVGSGLLSNNKLKGITPEQVSLLQYYANYTLVEADGSKGCSLKGHLNYEPVIPGETTLLVVVVGADIIGKTLDSRHVHRPEIVARRTGRTIGSKIDAELVAELITHPEELLRDTPPGARIVVFINKADCLADITEVNHLVRLLLGQKIEKVILGSAQGRIPIHNIFKFCGDTRALGNNYKTTAIS</sequence>
<name>A0A4Y7RUK7_9FIRM</name>
<comment type="caution">
    <text evidence="1">The sequence shown here is derived from an EMBL/GenBank/DDBJ whole genome shotgun (WGS) entry which is preliminary data.</text>
</comment>
<dbReference type="InterPro" id="IPR017587">
    <property type="entry name" value="YqeC"/>
</dbReference>
<evidence type="ECO:0000313" key="1">
    <source>
        <dbReference type="EMBL" id="TEB12419.1"/>
    </source>
</evidence>
<dbReference type="NCBIfam" id="TIGR03172">
    <property type="entry name" value="selenium cofactor biosynthesis protein YqeC"/>
    <property type="match status" value="1"/>
</dbReference>
<proteinExistence type="predicted"/>
<organism evidence="1 2">
    <name type="scientific">Pelotomaculum propionicicum</name>
    <dbReference type="NCBI Taxonomy" id="258475"/>
    <lineage>
        <taxon>Bacteria</taxon>
        <taxon>Bacillati</taxon>
        <taxon>Bacillota</taxon>
        <taxon>Clostridia</taxon>
        <taxon>Eubacteriales</taxon>
        <taxon>Desulfotomaculaceae</taxon>
        <taxon>Pelotomaculum</taxon>
    </lineage>
</organism>
<dbReference type="Pfam" id="PF19842">
    <property type="entry name" value="YqeC"/>
    <property type="match status" value="1"/>
</dbReference>